<dbReference type="PANTHER" id="PTHR42788">
    <property type="entry name" value="TAURINE IMPORT ATP-BINDING PROTEIN-RELATED"/>
    <property type="match status" value="1"/>
</dbReference>
<evidence type="ECO:0000313" key="5">
    <source>
        <dbReference type="EMBL" id="MBW7477175.1"/>
    </source>
</evidence>
<keyword evidence="6" id="KW-1185">Reference proteome</keyword>
<dbReference type="PROSITE" id="PS50893">
    <property type="entry name" value="ABC_TRANSPORTER_2"/>
    <property type="match status" value="1"/>
</dbReference>
<sequence>MGRRESVSATNLLHIQHLSKTFQSAKGDVKALHNIQLDIQEGEFVTVIGPSGCGKSTLLKIIAGLDVHYKGTVSLGDRKVEGPGIDKGFIFQEPRLFPWLTVERNIAADLSLRKPEIRQKVDELIELVRLKGFEKSYPRELSGGMAQRVAIARALLRNPKVLLLDEPFGALDAFTRAHMQEVLLDIWQRNRTTMIFVTHDIDEAVFLANRIVVLKPRPGAIQNIIGVDLAFPRKKSSTAFHQLRFKVLSEFDKIEELELVGGAGI</sequence>
<evidence type="ECO:0000259" key="4">
    <source>
        <dbReference type="PROSITE" id="PS50893"/>
    </source>
</evidence>
<evidence type="ECO:0000313" key="6">
    <source>
        <dbReference type="Proteomes" id="UP000812277"/>
    </source>
</evidence>
<dbReference type="CDD" id="cd03293">
    <property type="entry name" value="ABC_NrtD_SsuB_transporters"/>
    <property type="match status" value="1"/>
</dbReference>
<evidence type="ECO:0000256" key="2">
    <source>
        <dbReference type="ARBA" id="ARBA00022741"/>
    </source>
</evidence>
<dbReference type="InterPro" id="IPR003593">
    <property type="entry name" value="AAA+_ATPase"/>
</dbReference>
<dbReference type="EMBL" id="JAHZIJ010000021">
    <property type="protein sequence ID" value="MBW7477175.1"/>
    <property type="molecule type" value="Genomic_DNA"/>
</dbReference>
<dbReference type="GO" id="GO:0005524">
    <property type="term" value="F:ATP binding"/>
    <property type="evidence" value="ECO:0007669"/>
    <property type="project" value="UniProtKB-KW"/>
</dbReference>
<dbReference type="InterPro" id="IPR003439">
    <property type="entry name" value="ABC_transporter-like_ATP-bd"/>
</dbReference>
<dbReference type="SMART" id="SM00382">
    <property type="entry name" value="AAA"/>
    <property type="match status" value="1"/>
</dbReference>
<dbReference type="Pfam" id="PF00005">
    <property type="entry name" value="ABC_tran"/>
    <property type="match status" value="1"/>
</dbReference>
<accession>A0ABS7DBB3</accession>
<dbReference type="Proteomes" id="UP000812277">
    <property type="component" value="Unassembled WGS sequence"/>
</dbReference>
<feature type="domain" description="ABC transporter" evidence="4">
    <location>
        <begin position="13"/>
        <end position="243"/>
    </location>
</feature>
<dbReference type="SUPFAM" id="SSF52540">
    <property type="entry name" value="P-loop containing nucleoside triphosphate hydrolases"/>
    <property type="match status" value="1"/>
</dbReference>
<dbReference type="Gene3D" id="3.40.50.300">
    <property type="entry name" value="P-loop containing nucleotide triphosphate hydrolases"/>
    <property type="match status" value="1"/>
</dbReference>
<dbReference type="RefSeq" id="WP_219874480.1">
    <property type="nucleotide sequence ID" value="NZ_JAHZIJ010000021.1"/>
</dbReference>
<keyword evidence="1" id="KW-0813">Transport</keyword>
<reference evidence="5 6" key="1">
    <citation type="submission" date="2021-07" db="EMBL/GenBank/DDBJ databases">
        <title>Paenibacillus radiodurans sp. nov., isolated from the southeastern edge of Tengger Desert.</title>
        <authorList>
            <person name="Zhang G."/>
        </authorList>
    </citation>
    <scope>NUCLEOTIDE SEQUENCE [LARGE SCALE GENOMIC DNA]</scope>
    <source>
        <strain evidence="5 6">DT7-4</strain>
    </source>
</reference>
<proteinExistence type="predicted"/>
<dbReference type="PANTHER" id="PTHR42788:SF13">
    <property type="entry name" value="ALIPHATIC SULFONATES IMPORT ATP-BINDING PROTEIN SSUB"/>
    <property type="match status" value="1"/>
</dbReference>
<gene>
    <name evidence="5" type="ORF">K0T92_20885</name>
</gene>
<keyword evidence="3 5" id="KW-0067">ATP-binding</keyword>
<dbReference type="PROSITE" id="PS00211">
    <property type="entry name" value="ABC_TRANSPORTER_1"/>
    <property type="match status" value="1"/>
</dbReference>
<evidence type="ECO:0000256" key="3">
    <source>
        <dbReference type="ARBA" id="ARBA00022840"/>
    </source>
</evidence>
<organism evidence="5 6">
    <name type="scientific">Paenibacillus oenotherae</name>
    <dbReference type="NCBI Taxonomy" id="1435645"/>
    <lineage>
        <taxon>Bacteria</taxon>
        <taxon>Bacillati</taxon>
        <taxon>Bacillota</taxon>
        <taxon>Bacilli</taxon>
        <taxon>Bacillales</taxon>
        <taxon>Paenibacillaceae</taxon>
        <taxon>Paenibacillus</taxon>
    </lineage>
</organism>
<dbReference type="InterPro" id="IPR050166">
    <property type="entry name" value="ABC_transporter_ATP-bind"/>
</dbReference>
<protein>
    <submittedName>
        <fullName evidence="5">ABC transporter ATP-binding protein</fullName>
    </submittedName>
</protein>
<name>A0ABS7DBB3_9BACL</name>
<dbReference type="InterPro" id="IPR027417">
    <property type="entry name" value="P-loop_NTPase"/>
</dbReference>
<comment type="caution">
    <text evidence="5">The sequence shown here is derived from an EMBL/GenBank/DDBJ whole genome shotgun (WGS) entry which is preliminary data.</text>
</comment>
<keyword evidence="2" id="KW-0547">Nucleotide-binding</keyword>
<dbReference type="InterPro" id="IPR017871">
    <property type="entry name" value="ABC_transporter-like_CS"/>
</dbReference>
<evidence type="ECO:0000256" key="1">
    <source>
        <dbReference type="ARBA" id="ARBA00022448"/>
    </source>
</evidence>